<keyword evidence="15" id="KW-1185">Reference proteome</keyword>
<evidence type="ECO:0000313" key="15">
    <source>
        <dbReference type="Proteomes" id="UP000002534"/>
    </source>
</evidence>
<dbReference type="GO" id="GO:0016301">
    <property type="term" value="F:kinase activity"/>
    <property type="evidence" value="ECO:0007669"/>
    <property type="project" value="UniProtKB-KW"/>
</dbReference>
<evidence type="ECO:0000256" key="8">
    <source>
        <dbReference type="ARBA" id="ARBA00022840"/>
    </source>
</evidence>
<dbReference type="KEGG" id="pca:Pcar_0250"/>
<dbReference type="GO" id="GO:0003848">
    <property type="term" value="F:2-amino-4-hydroxy-6-hydroxymethyldihydropteridine diphosphokinase activity"/>
    <property type="evidence" value="ECO:0007669"/>
    <property type="project" value="UniProtKB-EC"/>
</dbReference>
<dbReference type="PANTHER" id="PTHR43071:SF1">
    <property type="entry name" value="2-AMINO-4-HYDROXY-6-HYDROXYMETHYLDIHYDROPTERIDINE PYROPHOSPHOKINASE"/>
    <property type="match status" value="1"/>
</dbReference>
<reference evidence="14 15" key="2">
    <citation type="journal article" date="2012" name="BMC Genomics">
        <title>The genome of Pelobacter carbinolicus reveals surprising metabolic capabilities and physiological features.</title>
        <authorList>
            <person name="Aklujkar M."/>
            <person name="Haveman S.A."/>
            <person name="Didonato R.Jr."/>
            <person name="Chertkov O."/>
            <person name="Han C.S."/>
            <person name="Land M.L."/>
            <person name="Brown P."/>
            <person name="Lovley D.R."/>
        </authorList>
    </citation>
    <scope>NUCLEOTIDE SEQUENCE [LARGE SCALE GENOMIC DNA]</scope>
    <source>
        <strain evidence="15">DSM 2380 / NBRC 103641 / GraBd1</strain>
    </source>
</reference>
<keyword evidence="9" id="KW-0289">Folate biosynthesis</keyword>
<dbReference type="HOGENOM" id="CLU_097916_3_0_7"/>
<dbReference type="EC" id="2.7.6.3" evidence="3"/>
<evidence type="ECO:0000256" key="6">
    <source>
        <dbReference type="ARBA" id="ARBA00022741"/>
    </source>
</evidence>
<dbReference type="eggNOG" id="COG0801">
    <property type="taxonomic scope" value="Bacteria"/>
</dbReference>
<dbReference type="Gene3D" id="3.30.70.560">
    <property type="entry name" value="7,8-Dihydro-6-hydroxymethylpterin-pyrophosphokinase HPPK"/>
    <property type="match status" value="1"/>
</dbReference>
<name>Q3A7Y1_SYNC1</name>
<sequence>MNGNHQPTTAFLALGSNLGDRLANLQGAWQALHDLPQLKVLAASAIYETEPVGGPDGQPAFLNAVLMVETFLEAPALLAAGLAIEQSFGRCRHEHWGPRTLDIDLLLYGDKIVQQQDLVVPHPRLHERAFVLMPLMDLAPDLLHPLRRQTVRDMLHQLPSTAGIRRLPGHW</sequence>
<evidence type="ECO:0000259" key="13">
    <source>
        <dbReference type="PROSITE" id="PS00794"/>
    </source>
</evidence>
<evidence type="ECO:0000313" key="14">
    <source>
        <dbReference type="EMBL" id="ABA87511.2"/>
    </source>
</evidence>
<dbReference type="STRING" id="338963.Pcar_0250"/>
<keyword evidence="8" id="KW-0067">ATP-binding</keyword>
<feature type="domain" description="7,8-dihydro-6-hydroxymethylpterin-pyrophosphokinase" evidence="13">
    <location>
        <begin position="95"/>
        <end position="106"/>
    </location>
</feature>
<evidence type="ECO:0000256" key="9">
    <source>
        <dbReference type="ARBA" id="ARBA00022909"/>
    </source>
</evidence>
<evidence type="ECO:0000256" key="4">
    <source>
        <dbReference type="ARBA" id="ARBA00016218"/>
    </source>
</evidence>
<dbReference type="InterPro" id="IPR035907">
    <property type="entry name" value="Hppk_sf"/>
</dbReference>
<dbReference type="PROSITE" id="PS00794">
    <property type="entry name" value="HPPK"/>
    <property type="match status" value="1"/>
</dbReference>
<evidence type="ECO:0000256" key="7">
    <source>
        <dbReference type="ARBA" id="ARBA00022777"/>
    </source>
</evidence>
<evidence type="ECO:0000256" key="11">
    <source>
        <dbReference type="ARBA" id="ARBA00029766"/>
    </source>
</evidence>
<evidence type="ECO:0000256" key="1">
    <source>
        <dbReference type="ARBA" id="ARBA00005051"/>
    </source>
</evidence>
<keyword evidence="5" id="KW-0808">Transferase</keyword>
<accession>Q3A7Y1</accession>
<proteinExistence type="inferred from homology"/>
<dbReference type="AlphaFoldDB" id="Q3A7Y1"/>
<dbReference type="SUPFAM" id="SSF55083">
    <property type="entry name" value="6-hydroxymethyl-7,8-dihydropterin pyrophosphokinase, HPPK"/>
    <property type="match status" value="1"/>
</dbReference>
<dbReference type="OrthoDB" id="9808041at2"/>
<dbReference type="EMBL" id="CP000142">
    <property type="protein sequence ID" value="ABA87511.2"/>
    <property type="molecule type" value="Genomic_DNA"/>
</dbReference>
<evidence type="ECO:0000256" key="10">
    <source>
        <dbReference type="ARBA" id="ARBA00029409"/>
    </source>
</evidence>
<keyword evidence="7 14" id="KW-0418">Kinase</keyword>
<dbReference type="GO" id="GO:0046656">
    <property type="term" value="P:folic acid biosynthetic process"/>
    <property type="evidence" value="ECO:0007669"/>
    <property type="project" value="UniProtKB-KW"/>
</dbReference>
<dbReference type="GO" id="GO:0005524">
    <property type="term" value="F:ATP binding"/>
    <property type="evidence" value="ECO:0007669"/>
    <property type="project" value="UniProtKB-KW"/>
</dbReference>
<protein>
    <recommendedName>
        <fullName evidence="4">2-amino-4-hydroxy-6-hydroxymethyldihydropteridine pyrophosphokinase</fullName>
        <ecNumber evidence="3">2.7.6.3</ecNumber>
    </recommendedName>
    <alternativeName>
        <fullName evidence="11">6-hydroxymethyl-7,8-dihydropterin pyrophosphokinase</fullName>
    </alternativeName>
    <alternativeName>
        <fullName evidence="12">7,8-dihydro-6-hydroxymethylpterin-pyrophosphokinase</fullName>
    </alternativeName>
</protein>
<comment type="pathway">
    <text evidence="1">Cofactor biosynthesis; tetrahydrofolate biosynthesis; 2-amino-4-hydroxy-6-hydroxymethyl-7,8-dihydropteridine diphosphate from 7,8-dihydroneopterin triphosphate: step 4/4.</text>
</comment>
<evidence type="ECO:0000256" key="3">
    <source>
        <dbReference type="ARBA" id="ARBA00013253"/>
    </source>
</evidence>
<dbReference type="Proteomes" id="UP000002534">
    <property type="component" value="Chromosome"/>
</dbReference>
<comment type="function">
    <text evidence="10">Catalyzes the transfer of pyrophosphate from adenosine triphosphate (ATP) to 6-hydroxymethyl-7,8-dihydropterin, an enzymatic step in folate biosynthesis pathway.</text>
</comment>
<evidence type="ECO:0000256" key="2">
    <source>
        <dbReference type="ARBA" id="ARBA00005810"/>
    </source>
</evidence>
<dbReference type="Pfam" id="PF01288">
    <property type="entry name" value="HPPK"/>
    <property type="match status" value="1"/>
</dbReference>
<keyword evidence="6" id="KW-0547">Nucleotide-binding</keyword>
<gene>
    <name evidence="14" type="primary">folK</name>
    <name evidence="14" type="ordered locus">Pcar_0250</name>
</gene>
<dbReference type="PANTHER" id="PTHR43071">
    <property type="entry name" value="2-AMINO-4-HYDROXY-6-HYDROXYMETHYLDIHYDROPTERIDINE PYROPHOSPHOKINASE"/>
    <property type="match status" value="1"/>
</dbReference>
<organism evidence="14 15">
    <name type="scientific">Syntrophotalea carbinolica (strain DSM 2380 / NBRC 103641 / GraBd1)</name>
    <name type="common">Pelobacter carbinolicus</name>
    <dbReference type="NCBI Taxonomy" id="338963"/>
    <lineage>
        <taxon>Bacteria</taxon>
        <taxon>Pseudomonadati</taxon>
        <taxon>Thermodesulfobacteriota</taxon>
        <taxon>Desulfuromonadia</taxon>
        <taxon>Desulfuromonadales</taxon>
        <taxon>Syntrophotaleaceae</taxon>
        <taxon>Syntrophotalea</taxon>
    </lineage>
</organism>
<dbReference type="InterPro" id="IPR000550">
    <property type="entry name" value="Hppk"/>
</dbReference>
<evidence type="ECO:0000256" key="12">
    <source>
        <dbReference type="ARBA" id="ARBA00033413"/>
    </source>
</evidence>
<dbReference type="UniPathway" id="UPA00077">
    <property type="reaction ID" value="UER00155"/>
</dbReference>
<comment type="similarity">
    <text evidence="2">Belongs to the HPPK family.</text>
</comment>
<dbReference type="NCBIfam" id="TIGR01498">
    <property type="entry name" value="folK"/>
    <property type="match status" value="1"/>
</dbReference>
<reference evidence="15" key="1">
    <citation type="submission" date="2005-10" db="EMBL/GenBank/DDBJ databases">
        <title>Complete sequence of Pelobacter carbinolicus DSM 2380.</title>
        <authorList>
            <person name="Copeland A."/>
            <person name="Lucas S."/>
            <person name="Lapidus A."/>
            <person name="Barry K."/>
            <person name="Detter J.C."/>
            <person name="Glavina T."/>
            <person name="Hammon N."/>
            <person name="Israni S."/>
            <person name="Pitluck S."/>
            <person name="Chertkov O."/>
            <person name="Schmutz J."/>
            <person name="Larimer F."/>
            <person name="Land M."/>
            <person name="Kyrpides N."/>
            <person name="Ivanova N."/>
            <person name="Richardson P."/>
        </authorList>
    </citation>
    <scope>NUCLEOTIDE SEQUENCE [LARGE SCALE GENOMIC DNA]</scope>
    <source>
        <strain evidence="15">DSM 2380 / NBRC 103641 / GraBd1</strain>
    </source>
</reference>
<evidence type="ECO:0000256" key="5">
    <source>
        <dbReference type="ARBA" id="ARBA00022679"/>
    </source>
</evidence>
<dbReference type="GO" id="GO:0046654">
    <property type="term" value="P:tetrahydrofolate biosynthetic process"/>
    <property type="evidence" value="ECO:0007669"/>
    <property type="project" value="UniProtKB-UniPathway"/>
</dbReference>
<dbReference type="CDD" id="cd00483">
    <property type="entry name" value="HPPK"/>
    <property type="match status" value="1"/>
</dbReference>